<sequence>MAMSTSCVKDNMVSRQASSLRTSFRRWHRKWSIRARLFYPNPAARVRNSKAKSCAVLVPCLRWTSCLPASTFGRVIKDRPKELSELPVVVQRGSSFVPDRVGPLQGFPREAGDEGGHLLPLRWGWPDAGEVELQLEEESLAESSCPVELLWSGYMDPSGCWGVGGWIRLPSWSRQIGCSPLQALDDLENPIHCFSQAG</sequence>
<gene>
    <name evidence="1" type="ORF">J4Q44_G00260100</name>
</gene>
<comment type="caution">
    <text evidence="1">The sequence shown here is derived from an EMBL/GenBank/DDBJ whole genome shotgun (WGS) entry which is preliminary data.</text>
</comment>
<reference evidence="1 2" key="1">
    <citation type="submission" date="2021-04" db="EMBL/GenBank/DDBJ databases">
        <authorList>
            <person name="De Guttry C."/>
            <person name="Zahm M."/>
            <person name="Klopp C."/>
            <person name="Cabau C."/>
            <person name="Louis A."/>
            <person name="Berthelot C."/>
            <person name="Parey E."/>
            <person name="Roest Crollius H."/>
            <person name="Montfort J."/>
            <person name="Robinson-Rechavi M."/>
            <person name="Bucao C."/>
            <person name="Bouchez O."/>
            <person name="Gislard M."/>
            <person name="Lluch J."/>
            <person name="Milhes M."/>
            <person name="Lampietro C."/>
            <person name="Lopez Roques C."/>
            <person name="Donnadieu C."/>
            <person name="Braasch I."/>
            <person name="Desvignes T."/>
            <person name="Postlethwait J."/>
            <person name="Bobe J."/>
            <person name="Wedekind C."/>
            <person name="Guiguen Y."/>
        </authorList>
    </citation>
    <scope>NUCLEOTIDE SEQUENCE [LARGE SCALE GENOMIC DNA]</scope>
    <source>
        <strain evidence="1">Cs_M1</strain>
        <tissue evidence="1">Blood</tissue>
    </source>
</reference>
<proteinExistence type="predicted"/>
<dbReference type="EMBL" id="JAGTTL010000024">
    <property type="protein sequence ID" value="KAK6303556.1"/>
    <property type="molecule type" value="Genomic_DNA"/>
</dbReference>
<name>A0AAN8LLS4_9TELE</name>
<dbReference type="Proteomes" id="UP001356427">
    <property type="component" value="Unassembled WGS sequence"/>
</dbReference>
<organism evidence="1 2">
    <name type="scientific">Coregonus suidteri</name>
    <dbReference type="NCBI Taxonomy" id="861788"/>
    <lineage>
        <taxon>Eukaryota</taxon>
        <taxon>Metazoa</taxon>
        <taxon>Chordata</taxon>
        <taxon>Craniata</taxon>
        <taxon>Vertebrata</taxon>
        <taxon>Euteleostomi</taxon>
        <taxon>Actinopterygii</taxon>
        <taxon>Neopterygii</taxon>
        <taxon>Teleostei</taxon>
        <taxon>Protacanthopterygii</taxon>
        <taxon>Salmoniformes</taxon>
        <taxon>Salmonidae</taxon>
        <taxon>Coregoninae</taxon>
        <taxon>Coregonus</taxon>
    </lineage>
</organism>
<dbReference type="AlphaFoldDB" id="A0AAN8LLS4"/>
<protein>
    <submittedName>
        <fullName evidence="1">Uncharacterized protein</fullName>
    </submittedName>
</protein>
<evidence type="ECO:0000313" key="1">
    <source>
        <dbReference type="EMBL" id="KAK6303556.1"/>
    </source>
</evidence>
<evidence type="ECO:0000313" key="2">
    <source>
        <dbReference type="Proteomes" id="UP001356427"/>
    </source>
</evidence>
<accession>A0AAN8LLS4</accession>
<keyword evidence="2" id="KW-1185">Reference proteome</keyword>